<protein>
    <recommendedName>
        <fullName evidence="4">Lipoprotein</fullName>
    </recommendedName>
</protein>
<feature type="chain" id="PRO_5047509231" description="Lipoprotein" evidence="1">
    <location>
        <begin position="24"/>
        <end position="304"/>
    </location>
</feature>
<dbReference type="InterPro" id="IPR029046">
    <property type="entry name" value="LolA/LolB/LppX"/>
</dbReference>
<evidence type="ECO:0000313" key="2">
    <source>
        <dbReference type="EMBL" id="UZK54905.1"/>
    </source>
</evidence>
<name>A0ABY6PRN0_9ACTN</name>
<gene>
    <name evidence="2" type="ORF">NEH16_12835</name>
</gene>
<evidence type="ECO:0000313" key="3">
    <source>
        <dbReference type="Proteomes" id="UP001164963"/>
    </source>
</evidence>
<accession>A0ABY6PRN0</accession>
<dbReference type="PROSITE" id="PS51257">
    <property type="entry name" value="PROKAR_LIPOPROTEIN"/>
    <property type="match status" value="1"/>
</dbReference>
<dbReference type="RefSeq" id="WP_265542147.1">
    <property type="nucleotide sequence ID" value="NZ_CP098740.1"/>
</dbReference>
<evidence type="ECO:0008006" key="4">
    <source>
        <dbReference type="Google" id="ProtNLM"/>
    </source>
</evidence>
<sequence>MLTKTVRRLGLSVAVVAALTSVAACGGSDDGGTDKGSGKSESRGNSVVKVDPIAALVAVQKKTGQAHSARIDGTTTMGSTMSAKQQGAIDWSDGITGTLKITSTGGAMADGMKQLGSDGTMEARYLKDGYVVDMGQAMAQQTGGKRWISYSYDDLAKLSGAAGAAMKDQMQNSTPEQGVKSLLASGDVKKVGQEDVRGVSATHYSGTVDVAELTAKNGNLDADETAQLKEQLAASGITTEKIDIWVDENDLLVKKTERGEMQTGELNSTVYYSDYGVKVSVEAPPAAQTVDFTELMKQQQGAAS</sequence>
<organism evidence="2 3">
    <name type="scientific">Streptomyces drozdowiczii</name>
    <dbReference type="NCBI Taxonomy" id="202862"/>
    <lineage>
        <taxon>Bacteria</taxon>
        <taxon>Bacillati</taxon>
        <taxon>Actinomycetota</taxon>
        <taxon>Actinomycetes</taxon>
        <taxon>Kitasatosporales</taxon>
        <taxon>Streptomycetaceae</taxon>
        <taxon>Streptomyces</taxon>
    </lineage>
</organism>
<dbReference type="Gene3D" id="2.50.20.20">
    <property type="match status" value="1"/>
</dbReference>
<keyword evidence="3" id="KW-1185">Reference proteome</keyword>
<dbReference type="EMBL" id="CP098740">
    <property type="protein sequence ID" value="UZK54905.1"/>
    <property type="molecule type" value="Genomic_DNA"/>
</dbReference>
<reference evidence="2" key="1">
    <citation type="journal article" date="2022" name="Front. Microbiol.">
        <title>Mirubactin C rescues the lethal effect of cell wall biosynthesis mutations in Bacillus subtilis.</title>
        <authorList>
            <person name="Kepplinger B."/>
            <person name="Wen X."/>
            <person name="Tyler A.R."/>
            <person name="Kim B.Y."/>
            <person name="Brown J."/>
            <person name="Banks P."/>
            <person name="Dashti Y."/>
            <person name="Mackenzie E.S."/>
            <person name="Wills C."/>
            <person name="Kawai Y."/>
            <person name="Waldron K.J."/>
            <person name="Allenby N.E.E."/>
            <person name="Wu L.J."/>
            <person name="Hall M.J."/>
            <person name="Errington J."/>
        </authorList>
    </citation>
    <scope>NUCLEOTIDE SEQUENCE</scope>
    <source>
        <strain evidence="2">MDA8-470</strain>
    </source>
</reference>
<evidence type="ECO:0000256" key="1">
    <source>
        <dbReference type="SAM" id="SignalP"/>
    </source>
</evidence>
<dbReference type="SUPFAM" id="SSF89392">
    <property type="entry name" value="Prokaryotic lipoproteins and lipoprotein localization factors"/>
    <property type="match status" value="1"/>
</dbReference>
<feature type="signal peptide" evidence="1">
    <location>
        <begin position="1"/>
        <end position="23"/>
    </location>
</feature>
<keyword evidence="1" id="KW-0732">Signal</keyword>
<proteinExistence type="predicted"/>
<dbReference type="Proteomes" id="UP001164963">
    <property type="component" value="Chromosome"/>
</dbReference>